<gene>
    <name evidence="5" type="ordered locus">Turpa_0378</name>
</gene>
<feature type="binding site" evidence="4">
    <location>
        <position position="70"/>
    </location>
    <ligand>
        <name>Mg(2+)</name>
        <dbReference type="ChEBI" id="CHEBI:18420"/>
        <label>1</label>
        <note>catalytic</note>
    </ligand>
</feature>
<organism evidence="5 6">
    <name type="scientific">Turneriella parva (strain ATCC BAA-1111 / DSM 21527 / NCTC 11395 / H)</name>
    <name type="common">Leptospira parva</name>
    <dbReference type="NCBI Taxonomy" id="869212"/>
    <lineage>
        <taxon>Bacteria</taxon>
        <taxon>Pseudomonadati</taxon>
        <taxon>Spirochaetota</taxon>
        <taxon>Spirochaetia</taxon>
        <taxon>Leptospirales</taxon>
        <taxon>Leptospiraceae</taxon>
        <taxon>Turneriella</taxon>
    </lineage>
</organism>
<evidence type="ECO:0000313" key="6">
    <source>
        <dbReference type="Proteomes" id="UP000006048"/>
    </source>
</evidence>
<dbReference type="Gene3D" id="3.40.190.80">
    <property type="match status" value="1"/>
</dbReference>
<dbReference type="Pfam" id="PF00459">
    <property type="entry name" value="Inositol_P"/>
    <property type="match status" value="1"/>
</dbReference>
<dbReference type="Gene3D" id="3.30.540.10">
    <property type="entry name" value="Fructose-1,6-Bisphosphatase, subunit A, domain 1"/>
    <property type="match status" value="1"/>
</dbReference>
<feature type="binding site" evidence="4">
    <location>
        <position position="98"/>
    </location>
    <ligand>
        <name>Mg(2+)</name>
        <dbReference type="ChEBI" id="CHEBI:18420"/>
        <label>1</label>
        <note>catalytic</note>
    </ligand>
</feature>
<reference evidence="5 6" key="1">
    <citation type="submission" date="2012-06" db="EMBL/GenBank/DDBJ databases">
        <title>The complete chromosome of genome of Turneriella parva DSM 21527.</title>
        <authorList>
            <consortium name="US DOE Joint Genome Institute (JGI-PGF)"/>
            <person name="Lucas S."/>
            <person name="Han J."/>
            <person name="Lapidus A."/>
            <person name="Bruce D."/>
            <person name="Goodwin L."/>
            <person name="Pitluck S."/>
            <person name="Peters L."/>
            <person name="Kyrpides N."/>
            <person name="Mavromatis K."/>
            <person name="Ivanova N."/>
            <person name="Mikhailova N."/>
            <person name="Chertkov O."/>
            <person name="Detter J.C."/>
            <person name="Tapia R."/>
            <person name="Han C."/>
            <person name="Land M."/>
            <person name="Hauser L."/>
            <person name="Markowitz V."/>
            <person name="Cheng J.-F."/>
            <person name="Hugenholtz P."/>
            <person name="Woyke T."/>
            <person name="Wu D."/>
            <person name="Gronow S."/>
            <person name="Wellnitz S."/>
            <person name="Brambilla E."/>
            <person name="Klenk H.-P."/>
            <person name="Eisen J.A."/>
        </authorList>
    </citation>
    <scope>NUCLEOTIDE SEQUENCE [LARGE SCALE GENOMIC DNA]</scope>
    <source>
        <strain evidence="6">ATCC BAA-1111 / DSM 21527 / NCTC 11395 / H</strain>
    </source>
</reference>
<dbReference type="AlphaFoldDB" id="I4B177"/>
<accession>I4B177</accession>
<keyword evidence="3 4" id="KW-0460">Magnesium</keyword>
<dbReference type="PRINTS" id="PR00377">
    <property type="entry name" value="IMPHPHTASES"/>
</dbReference>
<dbReference type="PANTHER" id="PTHR20854:SF4">
    <property type="entry name" value="INOSITOL-1-MONOPHOSPHATASE-RELATED"/>
    <property type="match status" value="1"/>
</dbReference>
<dbReference type="PANTHER" id="PTHR20854">
    <property type="entry name" value="INOSITOL MONOPHOSPHATASE"/>
    <property type="match status" value="1"/>
</dbReference>
<dbReference type="GO" id="GO:0006020">
    <property type="term" value="P:inositol metabolic process"/>
    <property type="evidence" value="ECO:0007669"/>
    <property type="project" value="TreeGrafter"/>
</dbReference>
<name>I4B177_TURPD</name>
<evidence type="ECO:0000256" key="4">
    <source>
        <dbReference type="PIRSR" id="PIRSR600760-2"/>
    </source>
</evidence>
<keyword evidence="1 4" id="KW-0479">Metal-binding</keyword>
<dbReference type="GO" id="GO:0007165">
    <property type="term" value="P:signal transduction"/>
    <property type="evidence" value="ECO:0007669"/>
    <property type="project" value="TreeGrafter"/>
</dbReference>
<dbReference type="OrthoDB" id="9772456at2"/>
<dbReference type="PATRIC" id="fig|869212.3.peg.348"/>
<dbReference type="HOGENOM" id="CLU_044118_3_1_12"/>
<dbReference type="KEGG" id="tpx:Turpa_0378"/>
<dbReference type="RefSeq" id="WP_014801554.1">
    <property type="nucleotide sequence ID" value="NC_018020.1"/>
</dbReference>
<comment type="cofactor">
    <cofactor evidence="4">
        <name>Mg(2+)</name>
        <dbReference type="ChEBI" id="CHEBI:18420"/>
    </cofactor>
</comment>
<dbReference type="SUPFAM" id="SSF56655">
    <property type="entry name" value="Carbohydrate phosphatase"/>
    <property type="match status" value="1"/>
</dbReference>
<dbReference type="GO" id="GO:0046872">
    <property type="term" value="F:metal ion binding"/>
    <property type="evidence" value="ECO:0007669"/>
    <property type="project" value="UniProtKB-KW"/>
</dbReference>
<evidence type="ECO:0000256" key="3">
    <source>
        <dbReference type="ARBA" id="ARBA00022842"/>
    </source>
</evidence>
<feature type="binding site" evidence="4">
    <location>
        <position position="97"/>
    </location>
    <ligand>
        <name>Mg(2+)</name>
        <dbReference type="ChEBI" id="CHEBI:18420"/>
        <label>1</label>
        <note>catalytic</note>
    </ligand>
</feature>
<evidence type="ECO:0000256" key="2">
    <source>
        <dbReference type="ARBA" id="ARBA00022801"/>
    </source>
</evidence>
<keyword evidence="6" id="KW-1185">Reference proteome</keyword>
<evidence type="ECO:0000256" key="1">
    <source>
        <dbReference type="ARBA" id="ARBA00022723"/>
    </source>
</evidence>
<dbReference type="Proteomes" id="UP000006048">
    <property type="component" value="Chromosome"/>
</dbReference>
<dbReference type="EC" id="3.1.3.7" evidence="5"/>
<evidence type="ECO:0000313" key="5">
    <source>
        <dbReference type="EMBL" id="AFM11034.1"/>
    </source>
</evidence>
<feature type="binding site" evidence="4">
    <location>
        <position position="219"/>
    </location>
    <ligand>
        <name>Mg(2+)</name>
        <dbReference type="ChEBI" id="CHEBI:18420"/>
        <label>1</label>
        <note>catalytic</note>
    </ligand>
</feature>
<feature type="binding site" evidence="4">
    <location>
        <position position="95"/>
    </location>
    <ligand>
        <name>Mg(2+)</name>
        <dbReference type="ChEBI" id="CHEBI:18420"/>
        <label>1</label>
        <note>catalytic</note>
    </ligand>
</feature>
<dbReference type="InterPro" id="IPR000760">
    <property type="entry name" value="Inositol_monophosphatase-like"/>
</dbReference>
<dbReference type="GO" id="GO:0008934">
    <property type="term" value="F:inositol monophosphate 1-phosphatase activity"/>
    <property type="evidence" value="ECO:0007669"/>
    <property type="project" value="TreeGrafter"/>
</dbReference>
<dbReference type="GO" id="GO:0008441">
    <property type="term" value="F:3'(2'),5'-bisphosphate nucleotidase activity"/>
    <property type="evidence" value="ECO:0007669"/>
    <property type="project" value="UniProtKB-EC"/>
</dbReference>
<dbReference type="PROSITE" id="PS00629">
    <property type="entry name" value="IMP_1"/>
    <property type="match status" value="1"/>
</dbReference>
<protein>
    <submittedName>
        <fullName evidence="5">3'(2'),5'-bisphosphate nucleotidase</fullName>
        <ecNumber evidence="5">3.1.3.7</ecNumber>
    </submittedName>
</protein>
<dbReference type="CDD" id="cd01638">
    <property type="entry name" value="CysQ"/>
    <property type="match status" value="1"/>
</dbReference>
<dbReference type="InterPro" id="IPR020583">
    <property type="entry name" value="Inositol_monoP_metal-BS"/>
</dbReference>
<dbReference type="STRING" id="869212.Turpa_0378"/>
<dbReference type="EMBL" id="CP002959">
    <property type="protein sequence ID" value="AFM11034.1"/>
    <property type="molecule type" value="Genomic_DNA"/>
</dbReference>
<proteinExistence type="predicted"/>
<keyword evidence="2 5" id="KW-0378">Hydrolase</keyword>
<sequence length="270" mass="29630">MNESYAREHDSMLPVVREAGEAVMQFYTSQKYSVQHKDPENPVTEADYAAHRVIVGAIKRLFPQDAILSEESDSAEETARMQRDRFERPRVWIIDPIDGTREFIKGRDEFAVSVGLVAGDRAVAGFVFNPAKGYLLSGAEGIGLFLNGEKFTRMPEKPFAPPRIVVSRSEFKAGELKHLENAYPKLADYAVGSIAYKLALIADGTYDLAVSVRPKNEWDLAGGAALMNIAGLELADKAGAPMRFNKRALESSGIVAGTPAACAWYRSLAQ</sequence>